<feature type="non-terminal residue" evidence="1">
    <location>
        <position position="89"/>
    </location>
</feature>
<dbReference type="AlphaFoldDB" id="A0A6S7KMS3"/>
<dbReference type="EMBL" id="CACRXK020047653">
    <property type="protein sequence ID" value="CAB4046217.1"/>
    <property type="molecule type" value="Genomic_DNA"/>
</dbReference>
<dbReference type="InterPro" id="IPR000477">
    <property type="entry name" value="RT_dom"/>
</dbReference>
<reference evidence="1" key="1">
    <citation type="submission" date="2020-04" db="EMBL/GenBank/DDBJ databases">
        <authorList>
            <person name="Alioto T."/>
            <person name="Alioto T."/>
            <person name="Gomez Garrido J."/>
        </authorList>
    </citation>
    <scope>NUCLEOTIDE SEQUENCE</scope>
    <source>
        <strain evidence="1">A484AB</strain>
    </source>
</reference>
<dbReference type="PANTHER" id="PTHR37984">
    <property type="entry name" value="PROTEIN CBG26694"/>
    <property type="match status" value="1"/>
</dbReference>
<proteinExistence type="predicted"/>
<dbReference type="Gene3D" id="3.30.70.270">
    <property type="match status" value="1"/>
</dbReference>
<evidence type="ECO:0000313" key="1">
    <source>
        <dbReference type="EMBL" id="CAB4046217.1"/>
    </source>
</evidence>
<dbReference type="Proteomes" id="UP001152795">
    <property type="component" value="Unassembled WGS sequence"/>
</dbReference>
<comment type="caution">
    <text evidence="1">The sequence shown here is derived from an EMBL/GenBank/DDBJ whole genome shotgun (WGS) entry which is preliminary data.</text>
</comment>
<dbReference type="OrthoDB" id="6426130at2759"/>
<dbReference type="SUPFAM" id="SSF56672">
    <property type="entry name" value="DNA/RNA polymerases"/>
    <property type="match status" value="1"/>
</dbReference>
<accession>A0A6S7KMS3</accession>
<name>A0A6S7KMS3_PARCT</name>
<protein>
    <submittedName>
        <fullName evidence="1">Uncharacterized protein</fullName>
    </submittedName>
</protein>
<organism evidence="1 2">
    <name type="scientific">Paramuricea clavata</name>
    <name type="common">Red gorgonian</name>
    <name type="synonym">Violescent sea-whip</name>
    <dbReference type="NCBI Taxonomy" id="317549"/>
    <lineage>
        <taxon>Eukaryota</taxon>
        <taxon>Metazoa</taxon>
        <taxon>Cnidaria</taxon>
        <taxon>Anthozoa</taxon>
        <taxon>Octocorallia</taxon>
        <taxon>Malacalcyonacea</taxon>
        <taxon>Plexauridae</taxon>
        <taxon>Paramuricea</taxon>
    </lineage>
</organism>
<keyword evidence="2" id="KW-1185">Reference proteome</keyword>
<dbReference type="InterPro" id="IPR043128">
    <property type="entry name" value="Rev_trsase/Diguanyl_cyclase"/>
</dbReference>
<dbReference type="InterPro" id="IPR043502">
    <property type="entry name" value="DNA/RNA_pol_sf"/>
</dbReference>
<gene>
    <name evidence="1" type="ORF">PACLA_8A044680</name>
</gene>
<dbReference type="PANTHER" id="PTHR37984:SF5">
    <property type="entry name" value="PROTEIN NYNRIN-LIKE"/>
    <property type="match status" value="1"/>
</dbReference>
<dbReference type="PROSITE" id="PS50878">
    <property type="entry name" value="RT_POL"/>
    <property type="match status" value="1"/>
</dbReference>
<dbReference type="InterPro" id="IPR050951">
    <property type="entry name" value="Retrovirus_Pol_polyprotein"/>
</dbReference>
<sequence>MGLNASSDEWCHRSDDAIHGIDGVTKLVDDVLIQAESEEELKSRLYQVLERCKSHGITISKRKIHVGTPLKFAGFLITQEGIRPDPNKT</sequence>
<evidence type="ECO:0000313" key="2">
    <source>
        <dbReference type="Proteomes" id="UP001152795"/>
    </source>
</evidence>